<evidence type="ECO:0000313" key="7">
    <source>
        <dbReference type="Proteomes" id="UP001237448"/>
    </source>
</evidence>
<sequence length="305" mass="34417">MHKLRSVVPSANHLFVFEAAARRLSFTAAARELNVTQPAVSKTIRILERSTGLKLFHRESARLRLTADGQRLYEETQACFDQIYKAISTMRRQGDRDIVRVSFSTSFVYLWLLPRLHEFKALHTDVALNIEESSRDDIDFADDTIDLSARLGDGAWPGIRSWLFTAEDVSAVCSPSYLEEHGPIETAADLPRHRLLHFTERYRRRIGWNEWLRRMGVPAANVIEDVVFSDALAATEAAALGQGVVLGWNHLVDDYVRSGRLVRPLQTGYRSGQSIYLTASAARPLKPAVDLFRRWLLSKAEGPAA</sequence>
<accession>A0ABU0FBN3</accession>
<dbReference type="InterPro" id="IPR036390">
    <property type="entry name" value="WH_DNA-bd_sf"/>
</dbReference>
<dbReference type="Gene3D" id="3.40.190.10">
    <property type="entry name" value="Periplasmic binding protein-like II"/>
    <property type="match status" value="2"/>
</dbReference>
<keyword evidence="7" id="KW-1185">Reference proteome</keyword>
<dbReference type="InterPro" id="IPR036388">
    <property type="entry name" value="WH-like_DNA-bd_sf"/>
</dbReference>
<keyword evidence="3" id="KW-0238">DNA-binding</keyword>
<dbReference type="EMBL" id="JAUSVK010000001">
    <property type="protein sequence ID" value="MDQ0392019.1"/>
    <property type="molecule type" value="Genomic_DNA"/>
</dbReference>
<dbReference type="RefSeq" id="WP_307425254.1">
    <property type="nucleotide sequence ID" value="NZ_JAUSVK010000001.1"/>
</dbReference>
<organism evidence="6 7">
    <name type="scientific">Labrys monachus</name>
    <dbReference type="NCBI Taxonomy" id="217067"/>
    <lineage>
        <taxon>Bacteria</taxon>
        <taxon>Pseudomonadati</taxon>
        <taxon>Pseudomonadota</taxon>
        <taxon>Alphaproteobacteria</taxon>
        <taxon>Hyphomicrobiales</taxon>
        <taxon>Xanthobacteraceae</taxon>
        <taxon>Labrys</taxon>
    </lineage>
</organism>
<evidence type="ECO:0000259" key="5">
    <source>
        <dbReference type="PROSITE" id="PS50931"/>
    </source>
</evidence>
<dbReference type="InterPro" id="IPR000847">
    <property type="entry name" value="LysR_HTH_N"/>
</dbReference>
<dbReference type="Gene3D" id="1.10.10.10">
    <property type="entry name" value="Winged helix-like DNA-binding domain superfamily/Winged helix DNA-binding domain"/>
    <property type="match status" value="1"/>
</dbReference>
<dbReference type="CDD" id="cd08432">
    <property type="entry name" value="PBP2_GcdR_TrpI_HvrB_AmpR_like"/>
    <property type="match status" value="1"/>
</dbReference>
<comment type="similarity">
    <text evidence="1">Belongs to the LysR transcriptional regulatory family.</text>
</comment>
<dbReference type="InterPro" id="IPR005119">
    <property type="entry name" value="LysR_subst-bd"/>
</dbReference>
<proteinExistence type="inferred from homology"/>
<dbReference type="SUPFAM" id="SSF53850">
    <property type="entry name" value="Periplasmic binding protein-like II"/>
    <property type="match status" value="1"/>
</dbReference>
<dbReference type="PROSITE" id="PS50931">
    <property type="entry name" value="HTH_LYSR"/>
    <property type="match status" value="1"/>
</dbReference>
<evidence type="ECO:0000313" key="6">
    <source>
        <dbReference type="EMBL" id="MDQ0392019.1"/>
    </source>
</evidence>
<dbReference type="PANTHER" id="PTHR30537:SF74">
    <property type="entry name" value="HTH-TYPE TRANSCRIPTIONAL REGULATOR TRPI"/>
    <property type="match status" value="1"/>
</dbReference>
<keyword evidence="2" id="KW-0805">Transcription regulation</keyword>
<protein>
    <submittedName>
        <fullName evidence="6">LysR family glycine cleavage system transcriptional activator</fullName>
    </submittedName>
</protein>
<dbReference type="SUPFAM" id="SSF46785">
    <property type="entry name" value="Winged helix' DNA-binding domain"/>
    <property type="match status" value="1"/>
</dbReference>
<feature type="domain" description="HTH lysR-type" evidence="5">
    <location>
        <begin position="9"/>
        <end position="66"/>
    </location>
</feature>
<dbReference type="Pfam" id="PF00126">
    <property type="entry name" value="HTH_1"/>
    <property type="match status" value="1"/>
</dbReference>
<dbReference type="Pfam" id="PF03466">
    <property type="entry name" value="LysR_substrate"/>
    <property type="match status" value="1"/>
</dbReference>
<dbReference type="Proteomes" id="UP001237448">
    <property type="component" value="Unassembled WGS sequence"/>
</dbReference>
<reference evidence="6 7" key="1">
    <citation type="submission" date="2023-07" db="EMBL/GenBank/DDBJ databases">
        <title>Genomic Encyclopedia of Type Strains, Phase IV (KMG-IV): sequencing the most valuable type-strain genomes for metagenomic binning, comparative biology and taxonomic classification.</title>
        <authorList>
            <person name="Goeker M."/>
        </authorList>
    </citation>
    <scope>NUCLEOTIDE SEQUENCE [LARGE SCALE GENOMIC DNA]</scope>
    <source>
        <strain evidence="6 7">DSM 5896</strain>
    </source>
</reference>
<evidence type="ECO:0000256" key="4">
    <source>
        <dbReference type="ARBA" id="ARBA00023163"/>
    </source>
</evidence>
<dbReference type="PRINTS" id="PR00039">
    <property type="entry name" value="HTHLYSR"/>
</dbReference>
<name>A0ABU0FBN3_9HYPH</name>
<dbReference type="PANTHER" id="PTHR30537">
    <property type="entry name" value="HTH-TYPE TRANSCRIPTIONAL REGULATOR"/>
    <property type="match status" value="1"/>
</dbReference>
<gene>
    <name evidence="6" type="ORF">J3R73_001811</name>
</gene>
<comment type="caution">
    <text evidence="6">The sequence shown here is derived from an EMBL/GenBank/DDBJ whole genome shotgun (WGS) entry which is preliminary data.</text>
</comment>
<dbReference type="InterPro" id="IPR058163">
    <property type="entry name" value="LysR-type_TF_proteobact-type"/>
</dbReference>
<evidence type="ECO:0000256" key="3">
    <source>
        <dbReference type="ARBA" id="ARBA00023125"/>
    </source>
</evidence>
<keyword evidence="4" id="KW-0804">Transcription</keyword>
<evidence type="ECO:0000256" key="2">
    <source>
        <dbReference type="ARBA" id="ARBA00023015"/>
    </source>
</evidence>
<evidence type="ECO:0000256" key="1">
    <source>
        <dbReference type="ARBA" id="ARBA00009437"/>
    </source>
</evidence>